<dbReference type="Gene3D" id="3.40.50.300">
    <property type="entry name" value="P-loop containing nucleotide triphosphate hydrolases"/>
    <property type="match status" value="2"/>
</dbReference>
<dbReference type="Pfam" id="PF13175">
    <property type="entry name" value="AAA_15"/>
    <property type="match status" value="1"/>
</dbReference>
<name>A0A0U0ZLN4_9MYCO</name>
<accession>A0A0U0ZLN4</accession>
<feature type="coiled-coil region" evidence="1">
    <location>
        <begin position="202"/>
        <end position="246"/>
    </location>
</feature>
<dbReference type="GO" id="GO:0016787">
    <property type="term" value="F:hydrolase activity"/>
    <property type="evidence" value="ECO:0007669"/>
    <property type="project" value="UniProtKB-KW"/>
</dbReference>
<evidence type="ECO:0000256" key="1">
    <source>
        <dbReference type="SAM" id="Coils"/>
    </source>
</evidence>
<keyword evidence="1" id="KW-0175">Coiled coil</keyword>
<feature type="coiled-coil region" evidence="1">
    <location>
        <begin position="323"/>
        <end position="357"/>
    </location>
</feature>
<dbReference type="SUPFAM" id="SSF52540">
    <property type="entry name" value="P-loop containing nucleoside triphosphate hydrolases"/>
    <property type="match status" value="1"/>
</dbReference>
<dbReference type="PANTHER" id="PTHR41259:SF1">
    <property type="entry name" value="DOUBLE-STRAND BREAK REPAIR RAD50 ATPASE, PUTATIVE-RELATED"/>
    <property type="match status" value="1"/>
</dbReference>
<feature type="coiled-coil region" evidence="1">
    <location>
        <begin position="647"/>
        <end position="686"/>
    </location>
</feature>
<evidence type="ECO:0000259" key="2">
    <source>
        <dbReference type="Pfam" id="PF13175"/>
    </source>
</evidence>
<dbReference type="PANTHER" id="PTHR41259">
    <property type="entry name" value="DOUBLE-STRAND BREAK REPAIR RAD50 ATPASE, PUTATIVE-RELATED"/>
    <property type="match status" value="1"/>
</dbReference>
<reference evidence="3 4" key="1">
    <citation type="submission" date="2015-03" db="EMBL/GenBank/DDBJ databases">
        <authorList>
            <person name="Murphy D."/>
        </authorList>
    </citation>
    <scope>NUCLEOTIDE SEQUENCE [LARGE SCALE GENOMIC DNA]</scope>
    <source>
        <strain evidence="3 4">PAP088</strain>
    </source>
</reference>
<organism evidence="3 4">
    <name type="scientific">Mycobacteroides abscessus</name>
    <dbReference type="NCBI Taxonomy" id="36809"/>
    <lineage>
        <taxon>Bacteria</taxon>
        <taxon>Bacillati</taxon>
        <taxon>Actinomycetota</taxon>
        <taxon>Actinomycetes</taxon>
        <taxon>Mycobacteriales</taxon>
        <taxon>Mycobacteriaceae</taxon>
        <taxon>Mycobacteroides</taxon>
    </lineage>
</organism>
<keyword evidence="3" id="KW-0378">Hydrolase</keyword>
<dbReference type="Proteomes" id="UP000045782">
    <property type="component" value="Unassembled WGS sequence"/>
</dbReference>
<dbReference type="RefSeq" id="WP_016892823.1">
    <property type="nucleotide sequence ID" value="NZ_CSWP01000004.1"/>
</dbReference>
<sequence length="874" mass="94462">MKLHRLSVTNYRGITHRDITFPERGVVVVGGANEIGKTSMIEALDLLIESKDRSTKKDVKQVKPTFADVGSEVEAEISCGPYRFVYRKRFHKRAETHLTVIEPRREQLSGDEAHQRVLDMLDQSIDMNLWKAQRVLQSAGAGVLDLSSSDALTRALDLAAGQSVALSGSEPDLVERIDAEYALYFTGTGRPTGEWARAGARLTAAEDALASARAAMAEVDQQVREHDELTQELASVIADRAEVNRRLAPLEEASQAVTTLVQQHDNAVVVAEAAQAAAVAAQTKRDERAQLVADIRARKVSIDILAEQLSATAEAHGTAQQVCEAAEAAAAQATESVDAARVQLEAARGTLERALARDEVDGLAARVSRIDLTNRQLASVGAELSSLVITAQSLGAIETAARAVGMAEAALETASAQVELRALVDVDIAVNGEQLRVAAGDQWSSAATDTIEITAPGVAVARIIPGPNAAQLRDKLDTARQTLSGALADAGVADVGEAQKQFERRTELNAERDRLTALLDGLMGPESLEALREKLIRLRELVPEATGLWDAIDPAQARAEVARLVGDVERLQAEEVTHRRAVQTAGQQLAEKAAEAMAAREKHAARAEELAAAEQRLAHVRSSASDDLLTERHERAVQAADLTSRRVTDLVSQLAELEADRVRAELAEVSARAQALDRRHEATRDRLRDISVRLEVFGRQGRQDQLDAAASEREYAATEFARIGAKARAVDTLRSVMMRHRDGMRLRYVDPFRAELERLGRMVFGPTFEVDIDSDLSIRSRTLEGRTVPYESLSGGAKEQLGIVARLASAALVAPQDAVPVIIDDALGFTDSDRLERMGEVFGAVGAEAQVIVLTCSPDRYRAVTGAQRINLSA</sequence>
<protein>
    <submittedName>
        <fullName evidence="3">Hydrolase</fullName>
    </submittedName>
</protein>
<evidence type="ECO:0000313" key="4">
    <source>
        <dbReference type="Proteomes" id="UP000045782"/>
    </source>
</evidence>
<dbReference type="EMBL" id="CSWP01000004">
    <property type="protein sequence ID" value="CPV53170.1"/>
    <property type="molecule type" value="Genomic_DNA"/>
</dbReference>
<dbReference type="AlphaFoldDB" id="A0A0U0ZLN4"/>
<proteinExistence type="predicted"/>
<gene>
    <name evidence="3" type="ORF">ERS075579_02473</name>
</gene>
<evidence type="ECO:0000313" key="3">
    <source>
        <dbReference type="EMBL" id="CPV53170.1"/>
    </source>
</evidence>
<dbReference type="InterPro" id="IPR041685">
    <property type="entry name" value="AAA_GajA/Old/RecF-like"/>
</dbReference>
<feature type="domain" description="Endonuclease GajA/Old nuclease/RecF-like AAA" evidence="2">
    <location>
        <begin position="1"/>
        <end position="63"/>
    </location>
</feature>
<dbReference type="InterPro" id="IPR027417">
    <property type="entry name" value="P-loop_NTPase"/>
</dbReference>